<proteinExistence type="predicted"/>
<dbReference type="EMBL" id="CAJQZP010001331">
    <property type="protein sequence ID" value="CAG5038938.1"/>
    <property type="molecule type" value="Genomic_DNA"/>
</dbReference>
<feature type="region of interest" description="Disordered" evidence="1">
    <location>
        <begin position="1"/>
        <end position="75"/>
    </location>
</feature>
<evidence type="ECO:0000313" key="3">
    <source>
        <dbReference type="Proteomes" id="UP000691718"/>
    </source>
</evidence>
<keyword evidence="3" id="KW-1185">Reference proteome</keyword>
<feature type="compositionally biased region" description="Low complexity" evidence="1">
    <location>
        <begin position="26"/>
        <end position="41"/>
    </location>
</feature>
<dbReference type="Proteomes" id="UP000691718">
    <property type="component" value="Unassembled WGS sequence"/>
</dbReference>
<gene>
    <name evidence="2" type="ORF">PAPOLLO_LOCUS21484</name>
</gene>
<sequence>MDKKIVRKGPLPGGRRGASGAGAGRGSMRAASRARGAARSPSSPPHPSSPPEGLVSAGSSRTQQAAPAAGRARRMRWSQAMNTNALRAYFGAKGEETGCLAYRARMHRLFAELEPSLTVTEQNLADRVRYILRSNIFDVAELERLRREAVPSWDENATAEDAAPQMIEQPAKVDATVNTPVVVDSNDDGTVAQELELEHMRSTLEEASVETRSTPPENRPRLPRISKRNRAVVRALNPMLVTYLEASRDLCEMDSILFGAALAVCRIIGAKVSTAGCAGHCTGHSSAIPAWRRRIEERIAKARALIGRLMCFRSGNNRPRIVRTVMMAFTGTNVSLSQPDITQKLTERIYDLKQRIAAWGKRIRRYTGRSTRFNQNRLFQSDQKRLYASECIGATNSKWNGPSTEAGRHCSILARPVVRARKPQRGPLDGSCGELVCGYYAHGPCHHNTG</sequence>
<feature type="compositionally biased region" description="Gly residues" evidence="1">
    <location>
        <begin position="11"/>
        <end position="25"/>
    </location>
</feature>
<dbReference type="AlphaFoldDB" id="A0A8S3XSV9"/>
<feature type="compositionally biased region" description="Low complexity" evidence="1">
    <location>
        <begin position="61"/>
        <end position="70"/>
    </location>
</feature>
<evidence type="ECO:0000256" key="1">
    <source>
        <dbReference type="SAM" id="MobiDB-lite"/>
    </source>
</evidence>
<accession>A0A8S3XSV9</accession>
<name>A0A8S3XSV9_PARAO</name>
<organism evidence="2 3">
    <name type="scientific">Parnassius apollo</name>
    <name type="common">Apollo butterfly</name>
    <name type="synonym">Papilio apollo</name>
    <dbReference type="NCBI Taxonomy" id="110799"/>
    <lineage>
        <taxon>Eukaryota</taxon>
        <taxon>Metazoa</taxon>
        <taxon>Ecdysozoa</taxon>
        <taxon>Arthropoda</taxon>
        <taxon>Hexapoda</taxon>
        <taxon>Insecta</taxon>
        <taxon>Pterygota</taxon>
        <taxon>Neoptera</taxon>
        <taxon>Endopterygota</taxon>
        <taxon>Lepidoptera</taxon>
        <taxon>Glossata</taxon>
        <taxon>Ditrysia</taxon>
        <taxon>Papilionoidea</taxon>
        <taxon>Papilionidae</taxon>
        <taxon>Parnassiinae</taxon>
        <taxon>Parnassini</taxon>
        <taxon>Parnassius</taxon>
        <taxon>Parnassius</taxon>
    </lineage>
</organism>
<reference evidence="2" key="1">
    <citation type="submission" date="2021-04" db="EMBL/GenBank/DDBJ databases">
        <authorList>
            <person name="Tunstrom K."/>
        </authorList>
    </citation>
    <scope>NUCLEOTIDE SEQUENCE</scope>
</reference>
<comment type="caution">
    <text evidence="2">The sequence shown here is derived from an EMBL/GenBank/DDBJ whole genome shotgun (WGS) entry which is preliminary data.</text>
</comment>
<evidence type="ECO:0000313" key="2">
    <source>
        <dbReference type="EMBL" id="CAG5038938.1"/>
    </source>
</evidence>
<protein>
    <submittedName>
        <fullName evidence="2">(apollo) hypothetical protein</fullName>
    </submittedName>
</protein>
<dbReference type="OrthoDB" id="2194416at2759"/>